<dbReference type="InterPro" id="IPR000312">
    <property type="entry name" value="Glycosyl_Trfase_fam3"/>
</dbReference>
<keyword evidence="4 9" id="KW-0808">Transferase</keyword>
<keyword evidence="3 9" id="KW-0328">Glycosyltransferase</keyword>
<evidence type="ECO:0000256" key="2">
    <source>
        <dbReference type="ARBA" id="ARBA00022605"/>
    </source>
</evidence>
<feature type="binding site" evidence="9">
    <location>
        <position position="115"/>
    </location>
    <ligand>
        <name>anthranilate</name>
        <dbReference type="ChEBI" id="CHEBI:16567"/>
        <label>1</label>
    </ligand>
</feature>
<gene>
    <name evidence="9 12" type="primary">trpD</name>
    <name evidence="12" type="ORF">ISN26_06810</name>
</gene>
<feature type="binding site" evidence="9">
    <location>
        <begin position="94"/>
        <end position="97"/>
    </location>
    <ligand>
        <name>5-phospho-alpha-D-ribose 1-diphosphate</name>
        <dbReference type="ChEBI" id="CHEBI:58017"/>
    </ligand>
</feature>
<evidence type="ECO:0000256" key="3">
    <source>
        <dbReference type="ARBA" id="ARBA00022676"/>
    </source>
</evidence>
<dbReference type="SUPFAM" id="SSF52418">
    <property type="entry name" value="Nucleoside phosphorylase/phosphoribosyltransferase catalytic domain"/>
    <property type="match status" value="1"/>
</dbReference>
<dbReference type="NCBIfam" id="TIGR01245">
    <property type="entry name" value="trpD"/>
    <property type="match status" value="1"/>
</dbReference>
<evidence type="ECO:0000256" key="8">
    <source>
        <dbReference type="ARBA" id="ARBA00061188"/>
    </source>
</evidence>
<feature type="binding site" evidence="9">
    <location>
        <position position="170"/>
    </location>
    <ligand>
        <name>anthranilate</name>
        <dbReference type="ChEBI" id="CHEBI:16567"/>
        <label>2</label>
    </ligand>
</feature>
<dbReference type="InterPro" id="IPR005940">
    <property type="entry name" value="Anthranilate_Pribosyl_Tfrase"/>
</dbReference>
<protein>
    <recommendedName>
        <fullName evidence="9">Anthranilate phosphoribosyltransferase</fullName>
        <ecNumber evidence="9">2.4.2.18</ecNumber>
    </recommendedName>
</protein>
<dbReference type="FunFam" id="3.40.1030.10:FF:000002">
    <property type="entry name" value="Anthranilate phosphoribosyltransferase"/>
    <property type="match status" value="1"/>
</dbReference>
<dbReference type="InterPro" id="IPR036320">
    <property type="entry name" value="Glycosyl_Trfase_fam3_N_dom_sf"/>
</dbReference>
<dbReference type="InterPro" id="IPR035902">
    <property type="entry name" value="Nuc_phospho_transferase"/>
</dbReference>
<comment type="cofactor">
    <cofactor evidence="9">
        <name>Mg(2+)</name>
        <dbReference type="ChEBI" id="CHEBI:18420"/>
    </cofactor>
    <text evidence="9">Binds 2 magnesium ions per monomer.</text>
</comment>
<evidence type="ECO:0000259" key="11">
    <source>
        <dbReference type="Pfam" id="PF02885"/>
    </source>
</evidence>
<dbReference type="HAMAP" id="MF_00211">
    <property type="entry name" value="TrpD"/>
    <property type="match status" value="1"/>
</dbReference>
<dbReference type="AlphaFoldDB" id="A0A930UDW5"/>
<feature type="binding site" evidence="9">
    <location>
        <position position="230"/>
    </location>
    <ligand>
        <name>Mg(2+)</name>
        <dbReference type="ChEBI" id="CHEBI:18420"/>
        <label>2</label>
    </ligand>
</feature>
<evidence type="ECO:0000313" key="13">
    <source>
        <dbReference type="Proteomes" id="UP000604381"/>
    </source>
</evidence>
<comment type="catalytic activity">
    <reaction evidence="7 9">
        <text>N-(5-phospho-beta-D-ribosyl)anthranilate + diphosphate = 5-phospho-alpha-D-ribose 1-diphosphate + anthranilate</text>
        <dbReference type="Rhea" id="RHEA:11768"/>
        <dbReference type="ChEBI" id="CHEBI:16567"/>
        <dbReference type="ChEBI" id="CHEBI:18277"/>
        <dbReference type="ChEBI" id="CHEBI:33019"/>
        <dbReference type="ChEBI" id="CHEBI:58017"/>
        <dbReference type="EC" id="2.4.2.18"/>
    </reaction>
</comment>
<feature type="binding site" evidence="9">
    <location>
        <position position="92"/>
    </location>
    <ligand>
        <name>5-phospho-alpha-D-ribose 1-diphosphate</name>
        <dbReference type="ChEBI" id="CHEBI:58017"/>
    </ligand>
</feature>
<keyword evidence="6 9" id="KW-0057">Aromatic amino acid biosynthesis</keyword>
<keyword evidence="2 9" id="KW-0028">Amino-acid biosynthesis</keyword>
<feature type="binding site" evidence="9">
    <location>
        <position position="84"/>
    </location>
    <ligand>
        <name>anthranilate</name>
        <dbReference type="ChEBI" id="CHEBI:16567"/>
        <label>1</label>
    </ligand>
</feature>
<dbReference type="Pfam" id="PF02885">
    <property type="entry name" value="Glycos_trans_3N"/>
    <property type="match status" value="1"/>
</dbReference>
<keyword evidence="9" id="KW-0479">Metal-binding</keyword>
<feature type="binding site" evidence="9">
    <location>
        <begin position="112"/>
        <end position="120"/>
    </location>
    <ligand>
        <name>5-phospho-alpha-D-ribose 1-diphosphate</name>
        <dbReference type="ChEBI" id="CHEBI:58017"/>
    </ligand>
</feature>
<evidence type="ECO:0000256" key="9">
    <source>
        <dbReference type="HAMAP-Rule" id="MF_00211"/>
    </source>
</evidence>
<dbReference type="Gene3D" id="1.20.970.10">
    <property type="entry name" value="Transferase, Pyrimidine Nucleoside Phosphorylase, Chain C"/>
    <property type="match status" value="1"/>
</dbReference>
<comment type="caution">
    <text evidence="9">Lacks conserved residue(s) required for the propagation of feature annotation.</text>
</comment>
<proteinExistence type="inferred from homology"/>
<comment type="pathway">
    <text evidence="1 9">Amino-acid biosynthesis; L-tryptophan biosynthesis; L-tryptophan from chorismate: step 2/5.</text>
</comment>
<evidence type="ECO:0000256" key="1">
    <source>
        <dbReference type="ARBA" id="ARBA00004907"/>
    </source>
</evidence>
<keyword evidence="5 9" id="KW-0822">Tryptophan biosynthesis</keyword>
<evidence type="ECO:0000256" key="4">
    <source>
        <dbReference type="ARBA" id="ARBA00022679"/>
    </source>
</evidence>
<dbReference type="GO" id="GO:0004048">
    <property type="term" value="F:anthranilate phosphoribosyltransferase activity"/>
    <property type="evidence" value="ECO:0007669"/>
    <property type="project" value="UniProtKB-UniRule"/>
</dbReference>
<sequence length="342" mass="35250">MDDCYLRALGRLTAGEDLDAALLEEALGEILAGRWNHVETAAFLTAMRSKGVTRPEVVAAARCLLGIMRPVELPDAAEVLDTAGTGGDRKGTFNISTAAAFAAAACGVRVAKHGNRAMSGTCGSSDVLAALGARLDLDPAATAACFAKTGICFMAAPAHHPALKEVAPVRAQLRVRTMFNLLGPLLNPARVGCHLAGIYDGAWLTPYAEAFRDLGVRRAVVVHAADGTDEFVLAGPARYAVLDETGAIAEHDFDPADLGLAGHDSEALLAADKEHAARLFRAALAGEKEAPAAAVALNAAAALFAAGRVPDLAAGLAQAQEAIASGRAAAKLDEFIKATQEL</sequence>
<dbReference type="PANTHER" id="PTHR43285">
    <property type="entry name" value="ANTHRANILATE PHOSPHORIBOSYLTRANSFERASE"/>
    <property type="match status" value="1"/>
</dbReference>
<dbReference type="GO" id="GO:0005829">
    <property type="term" value="C:cytosol"/>
    <property type="evidence" value="ECO:0007669"/>
    <property type="project" value="TreeGrafter"/>
</dbReference>
<evidence type="ECO:0000313" key="12">
    <source>
        <dbReference type="EMBL" id="MBF2735763.1"/>
    </source>
</evidence>
<accession>A0A930UDW5</accession>
<comment type="similarity">
    <text evidence="8">In the C-terminal section; belongs to the anthranilate phosphoribosyltransferase family.</text>
</comment>
<feature type="binding site" evidence="9">
    <location>
        <begin position="87"/>
        <end position="88"/>
    </location>
    <ligand>
        <name>5-phospho-alpha-D-ribose 1-diphosphate</name>
        <dbReference type="ChEBI" id="CHEBI:58017"/>
    </ligand>
</feature>
<dbReference type="Proteomes" id="UP000604381">
    <property type="component" value="Unassembled WGS sequence"/>
</dbReference>
<keyword evidence="9" id="KW-0460">Magnesium</keyword>
<comment type="caution">
    <text evidence="12">The sequence shown here is derived from an EMBL/GenBank/DDBJ whole genome shotgun (WGS) entry which is preliminary data.</text>
</comment>
<dbReference type="EMBL" id="JADHEI010000050">
    <property type="protein sequence ID" value="MBF2735763.1"/>
    <property type="molecule type" value="Genomic_DNA"/>
</dbReference>
<comment type="similarity">
    <text evidence="9">Belongs to the anthranilate phosphoribosyltransferase family.</text>
</comment>
<comment type="function">
    <text evidence="9">Catalyzes the transfer of the phosphoribosyl group of 5-phosphorylribose-1-pyrophosphate (PRPP) to anthranilate to yield N-(5'-phosphoribosyl)-anthranilate (PRA).</text>
</comment>
<dbReference type="SUPFAM" id="SSF47648">
    <property type="entry name" value="Nucleoside phosphorylase/phosphoribosyltransferase N-terminal domain"/>
    <property type="match status" value="1"/>
</dbReference>
<dbReference type="Pfam" id="PF00591">
    <property type="entry name" value="Glycos_transf_3"/>
    <property type="match status" value="1"/>
</dbReference>
<evidence type="ECO:0000256" key="5">
    <source>
        <dbReference type="ARBA" id="ARBA00022822"/>
    </source>
</evidence>
<keyword evidence="13" id="KW-1185">Reference proteome</keyword>
<feature type="domain" description="Glycosyl transferase family 3 N-terminal" evidence="11">
    <location>
        <begin position="8"/>
        <end position="64"/>
    </location>
</feature>
<evidence type="ECO:0000259" key="10">
    <source>
        <dbReference type="Pfam" id="PF00591"/>
    </source>
</evidence>
<feature type="binding site" evidence="9">
    <location>
        <position position="124"/>
    </location>
    <ligand>
        <name>5-phospho-alpha-D-ribose 1-diphosphate</name>
        <dbReference type="ChEBI" id="CHEBI:58017"/>
    </ligand>
</feature>
<dbReference type="InterPro" id="IPR017459">
    <property type="entry name" value="Glycosyl_Trfase_fam3_N_dom"/>
</dbReference>
<organism evidence="12 13">
    <name type="scientific">Candidatus Amphirhobacter heronislandensis</name>
    <dbReference type="NCBI Taxonomy" id="1732024"/>
    <lineage>
        <taxon>Bacteria</taxon>
        <taxon>Pseudomonadati</taxon>
        <taxon>Pseudomonadota</taxon>
        <taxon>Gammaproteobacteria</taxon>
        <taxon>Candidatus Tethybacterales</taxon>
        <taxon>Candidatus Tethybacteraceae</taxon>
        <taxon>Candidatus Amphirhobacter</taxon>
    </lineage>
</organism>
<evidence type="ECO:0000256" key="7">
    <source>
        <dbReference type="ARBA" id="ARBA00052328"/>
    </source>
</evidence>
<evidence type="ECO:0000256" key="6">
    <source>
        <dbReference type="ARBA" id="ARBA00023141"/>
    </source>
</evidence>
<dbReference type="GO" id="GO:0000287">
    <property type="term" value="F:magnesium ion binding"/>
    <property type="evidence" value="ECO:0007669"/>
    <property type="project" value="UniProtKB-UniRule"/>
</dbReference>
<dbReference type="PANTHER" id="PTHR43285:SF2">
    <property type="entry name" value="ANTHRANILATE PHOSPHORIBOSYLTRANSFERASE"/>
    <property type="match status" value="1"/>
</dbReference>
<name>A0A930UDW5_9GAMM</name>
<dbReference type="GO" id="GO:0000162">
    <property type="term" value="P:L-tryptophan biosynthetic process"/>
    <property type="evidence" value="ECO:0007669"/>
    <property type="project" value="UniProtKB-UniRule"/>
</dbReference>
<dbReference type="Gene3D" id="3.40.1030.10">
    <property type="entry name" value="Nucleoside phosphorylase/phosphoribosyltransferase catalytic domain"/>
    <property type="match status" value="1"/>
</dbReference>
<dbReference type="EC" id="2.4.2.18" evidence="9"/>
<feature type="domain" description="Glycosyl transferase family 3" evidence="10">
    <location>
        <begin position="78"/>
        <end position="328"/>
    </location>
</feature>
<feature type="binding site" evidence="9">
    <location>
        <position position="230"/>
    </location>
    <ligand>
        <name>Mg(2+)</name>
        <dbReference type="ChEBI" id="CHEBI:18420"/>
        <label>1</label>
    </ligand>
</feature>
<feature type="binding site" evidence="9">
    <location>
        <position position="96"/>
    </location>
    <ligand>
        <name>Mg(2+)</name>
        <dbReference type="ChEBI" id="CHEBI:18420"/>
        <label>1</label>
    </ligand>
</feature>
<comment type="subunit">
    <text evidence="9">Homodimer.</text>
</comment>
<feature type="binding site" evidence="9">
    <location>
        <position position="229"/>
    </location>
    <ligand>
        <name>Mg(2+)</name>
        <dbReference type="ChEBI" id="CHEBI:18420"/>
        <label>2</label>
    </ligand>
</feature>
<feature type="binding site" evidence="9">
    <location>
        <position position="84"/>
    </location>
    <ligand>
        <name>5-phospho-alpha-D-ribose 1-diphosphate</name>
        <dbReference type="ChEBI" id="CHEBI:58017"/>
    </ligand>
</feature>
<reference evidence="12" key="1">
    <citation type="submission" date="2020-10" db="EMBL/GenBank/DDBJ databases">
        <title>An improved Amphimedon queenslandica hologenome assembly reveals how three proteobacterial symbionts can extend the metabolic phenotypic of their marine sponge host.</title>
        <authorList>
            <person name="Degnan B."/>
            <person name="Degnan S."/>
            <person name="Xiang X."/>
        </authorList>
    </citation>
    <scope>NUCLEOTIDE SEQUENCE</scope>
    <source>
        <strain evidence="12">AqS2</strain>
    </source>
</reference>